<evidence type="ECO:0000313" key="2">
    <source>
        <dbReference type="EMBL" id="MBW76387.1"/>
    </source>
</evidence>
<dbReference type="AlphaFoldDB" id="A0A2M4DFN1"/>
<keyword evidence="1" id="KW-0472">Membrane</keyword>
<reference evidence="2" key="1">
    <citation type="submission" date="2018-01" db="EMBL/GenBank/DDBJ databases">
        <title>An insight into the sialome of Amazonian anophelines.</title>
        <authorList>
            <person name="Ribeiro J.M."/>
            <person name="Scarpassa V."/>
            <person name="Calvo E."/>
        </authorList>
    </citation>
    <scope>NUCLEOTIDE SEQUENCE</scope>
</reference>
<organism evidence="2">
    <name type="scientific">Anopheles darlingi</name>
    <name type="common">Mosquito</name>
    <dbReference type="NCBI Taxonomy" id="43151"/>
    <lineage>
        <taxon>Eukaryota</taxon>
        <taxon>Metazoa</taxon>
        <taxon>Ecdysozoa</taxon>
        <taxon>Arthropoda</taxon>
        <taxon>Hexapoda</taxon>
        <taxon>Insecta</taxon>
        <taxon>Pterygota</taxon>
        <taxon>Neoptera</taxon>
        <taxon>Endopterygota</taxon>
        <taxon>Diptera</taxon>
        <taxon>Nematocera</taxon>
        <taxon>Culicoidea</taxon>
        <taxon>Culicidae</taxon>
        <taxon>Anophelinae</taxon>
        <taxon>Anopheles</taxon>
    </lineage>
</organism>
<evidence type="ECO:0000256" key="1">
    <source>
        <dbReference type="SAM" id="Phobius"/>
    </source>
</evidence>
<feature type="transmembrane region" description="Helical" evidence="1">
    <location>
        <begin position="6"/>
        <end position="29"/>
    </location>
</feature>
<sequence>MTIVSIAIFLGCLLIWLWCTGNDLIVVILQRHHFVLRDRFESFLLGNLRQFHTLHRRRTEHVRHVHRFQLLKFRFRWFRFLLDRGFLFIRFDYAPFLDSGRGFAGRFNTFRCLSIRRFVLFITHDDGLSLRTRCGFGFRW</sequence>
<keyword evidence="1" id="KW-0812">Transmembrane</keyword>
<protein>
    <submittedName>
        <fullName evidence="2">Putative secreted protein</fullName>
    </submittedName>
</protein>
<proteinExistence type="predicted"/>
<dbReference type="EMBL" id="GGFL01012209">
    <property type="protein sequence ID" value="MBW76387.1"/>
    <property type="molecule type" value="Transcribed_RNA"/>
</dbReference>
<name>A0A2M4DFN1_ANODA</name>
<keyword evidence="1" id="KW-1133">Transmembrane helix</keyword>
<accession>A0A2M4DFN1</accession>